<dbReference type="PANTHER" id="PTHR12286:SF5">
    <property type="entry name" value="SACCHAROPINE DEHYDROGENASE-LIKE OXIDOREDUCTASE"/>
    <property type="match status" value="1"/>
</dbReference>
<gene>
    <name evidence="2" type="ORF">XENORESO_021185</name>
</gene>
<dbReference type="PANTHER" id="PTHR12286">
    <property type="entry name" value="SACCHAROPINE DEHYDROGENASE-LIKE OXIDOREDUCTASE"/>
    <property type="match status" value="1"/>
</dbReference>
<sequence>MGSDPSVVKRTQRFLSEEHQDTPVQYGAYAGIGGVWNIIKMMFAGMMFWFLVKFSFGRNLLMKYPEFFSFGMFSKAGPTRKQMEGSSFQFSFYGEGYTDEQDPTQGKPNAKIRTLVQGPEAAYVATPIAMVQAALTILNEPAALPKRGGVYTPGAAFAKTTLIDRLNKHGIQFSVI</sequence>
<evidence type="ECO:0000313" key="2">
    <source>
        <dbReference type="EMBL" id="MEQ2276604.1"/>
    </source>
</evidence>
<dbReference type="InterPro" id="IPR051276">
    <property type="entry name" value="Saccharopine_DH-like_oxidrdct"/>
</dbReference>
<dbReference type="EMBL" id="JAHRIM010090167">
    <property type="protein sequence ID" value="MEQ2276604.1"/>
    <property type="molecule type" value="Genomic_DNA"/>
</dbReference>
<organism evidence="2 3">
    <name type="scientific">Xenotaenia resolanae</name>
    <dbReference type="NCBI Taxonomy" id="208358"/>
    <lineage>
        <taxon>Eukaryota</taxon>
        <taxon>Metazoa</taxon>
        <taxon>Chordata</taxon>
        <taxon>Craniata</taxon>
        <taxon>Vertebrata</taxon>
        <taxon>Euteleostomi</taxon>
        <taxon>Actinopterygii</taxon>
        <taxon>Neopterygii</taxon>
        <taxon>Teleostei</taxon>
        <taxon>Neoteleostei</taxon>
        <taxon>Acanthomorphata</taxon>
        <taxon>Ovalentaria</taxon>
        <taxon>Atherinomorphae</taxon>
        <taxon>Cyprinodontiformes</taxon>
        <taxon>Goodeidae</taxon>
        <taxon>Xenotaenia</taxon>
    </lineage>
</organism>
<protein>
    <recommendedName>
        <fullName evidence="4">Saccharopine dehydrogenase-like C-terminal domain-containing protein</fullName>
    </recommendedName>
</protein>
<accession>A0ABV0X4I1</accession>
<dbReference type="Proteomes" id="UP001444071">
    <property type="component" value="Unassembled WGS sequence"/>
</dbReference>
<keyword evidence="1" id="KW-0812">Transmembrane</keyword>
<comment type="caution">
    <text evidence="2">The sequence shown here is derived from an EMBL/GenBank/DDBJ whole genome shotgun (WGS) entry which is preliminary data.</text>
</comment>
<evidence type="ECO:0000256" key="1">
    <source>
        <dbReference type="SAM" id="Phobius"/>
    </source>
</evidence>
<evidence type="ECO:0000313" key="3">
    <source>
        <dbReference type="Proteomes" id="UP001444071"/>
    </source>
</evidence>
<name>A0ABV0X4I1_9TELE</name>
<proteinExistence type="predicted"/>
<feature type="transmembrane region" description="Helical" evidence="1">
    <location>
        <begin position="26"/>
        <end position="52"/>
    </location>
</feature>
<reference evidence="2 3" key="1">
    <citation type="submission" date="2021-06" db="EMBL/GenBank/DDBJ databases">
        <authorList>
            <person name="Palmer J.M."/>
        </authorList>
    </citation>
    <scope>NUCLEOTIDE SEQUENCE [LARGE SCALE GENOMIC DNA]</scope>
    <source>
        <strain evidence="2 3">XR_2019</strain>
        <tissue evidence="2">Muscle</tissue>
    </source>
</reference>
<keyword evidence="3" id="KW-1185">Reference proteome</keyword>
<evidence type="ECO:0008006" key="4">
    <source>
        <dbReference type="Google" id="ProtNLM"/>
    </source>
</evidence>
<keyword evidence="1" id="KW-0472">Membrane</keyword>
<keyword evidence="1" id="KW-1133">Transmembrane helix</keyword>